<sequence length="58" mass="6032">MPVPAAIAGALVATSIAATIPRLTATDPRTLPSLGIANPDVKDFKDKVDRPPPWGRPS</sequence>
<evidence type="ECO:0000313" key="2">
    <source>
        <dbReference type="EMBL" id="GIH28553.1"/>
    </source>
</evidence>
<dbReference type="Proteomes" id="UP000640052">
    <property type="component" value="Unassembled WGS sequence"/>
</dbReference>
<dbReference type="AlphaFoldDB" id="A0A919QGU6"/>
<dbReference type="EMBL" id="BOOA01000085">
    <property type="protein sequence ID" value="GIH28553.1"/>
    <property type="molecule type" value="Genomic_DNA"/>
</dbReference>
<evidence type="ECO:0000256" key="1">
    <source>
        <dbReference type="SAM" id="MobiDB-lite"/>
    </source>
</evidence>
<gene>
    <name evidence="2" type="ORF">Aph01nite_68630</name>
</gene>
<feature type="region of interest" description="Disordered" evidence="1">
    <location>
        <begin position="27"/>
        <end position="58"/>
    </location>
</feature>
<evidence type="ECO:0000313" key="3">
    <source>
        <dbReference type="Proteomes" id="UP000640052"/>
    </source>
</evidence>
<keyword evidence="3" id="KW-1185">Reference proteome</keyword>
<organism evidence="2 3">
    <name type="scientific">Acrocarpospora phusangensis</name>
    <dbReference type="NCBI Taxonomy" id="1070424"/>
    <lineage>
        <taxon>Bacteria</taxon>
        <taxon>Bacillati</taxon>
        <taxon>Actinomycetota</taxon>
        <taxon>Actinomycetes</taxon>
        <taxon>Streptosporangiales</taxon>
        <taxon>Streptosporangiaceae</taxon>
        <taxon>Acrocarpospora</taxon>
    </lineage>
</organism>
<accession>A0A919QGU6</accession>
<protein>
    <submittedName>
        <fullName evidence="2">Uncharacterized protein</fullName>
    </submittedName>
</protein>
<feature type="compositionally biased region" description="Basic and acidic residues" evidence="1">
    <location>
        <begin position="40"/>
        <end position="50"/>
    </location>
</feature>
<comment type="caution">
    <text evidence="2">The sequence shown here is derived from an EMBL/GenBank/DDBJ whole genome shotgun (WGS) entry which is preliminary data.</text>
</comment>
<proteinExistence type="predicted"/>
<reference evidence="2" key="1">
    <citation type="submission" date="2021-01" db="EMBL/GenBank/DDBJ databases">
        <title>Whole genome shotgun sequence of Acrocarpospora phusangensis NBRC 108782.</title>
        <authorList>
            <person name="Komaki H."/>
            <person name="Tamura T."/>
        </authorList>
    </citation>
    <scope>NUCLEOTIDE SEQUENCE</scope>
    <source>
        <strain evidence="2">NBRC 108782</strain>
    </source>
</reference>
<name>A0A919QGU6_9ACTN</name>